<feature type="compositionally biased region" description="Low complexity" evidence="4">
    <location>
        <begin position="559"/>
        <end position="574"/>
    </location>
</feature>
<accession>A0AAV4R6D3</accession>
<name>A0AAV4R6D3_CAEEX</name>
<feature type="region of interest" description="Disordered" evidence="4">
    <location>
        <begin position="192"/>
        <end position="226"/>
    </location>
</feature>
<evidence type="ECO:0000256" key="4">
    <source>
        <dbReference type="SAM" id="MobiDB-lite"/>
    </source>
</evidence>
<evidence type="ECO:0000313" key="7">
    <source>
        <dbReference type="Proteomes" id="UP001054945"/>
    </source>
</evidence>
<feature type="compositionally biased region" description="Basic and acidic residues" evidence="4">
    <location>
        <begin position="239"/>
        <end position="251"/>
    </location>
</feature>
<dbReference type="PANTHER" id="PTHR46698:SF3">
    <property type="entry name" value="TENECTIN ISOFORM 1-RELATED"/>
    <property type="match status" value="1"/>
</dbReference>
<dbReference type="PROSITE" id="PS50184">
    <property type="entry name" value="VWFC_2"/>
    <property type="match status" value="1"/>
</dbReference>
<evidence type="ECO:0000256" key="1">
    <source>
        <dbReference type="ARBA" id="ARBA00004613"/>
    </source>
</evidence>
<evidence type="ECO:0000256" key="2">
    <source>
        <dbReference type="ARBA" id="ARBA00022525"/>
    </source>
</evidence>
<feature type="compositionally biased region" description="Basic and acidic residues" evidence="4">
    <location>
        <begin position="575"/>
        <end position="591"/>
    </location>
</feature>
<sequence length="626" mass="68614">MGMQYIGSLMVQPESQDISIVWNIVPLGGKDICRSPDITFGNIHSKSESGFSFDLLLPLLRTEINMKLFAVPVVLLIVFQLSEGVPLRLQKRAAFYIANETACVVDDQVYLNGDPIVTDDPCESCYCRPPGFACALTDCKSQCDPPCFQGCRQVKKPGVCCPEYICDSNISTEVGLVSSTKTAFNFEKTTISTQASETMPSEAPEITSTPETKAEEDADPSDLIKPENLDPLALFSLNERQDSDSSTETKTDNVPQSGSNISLVEDTSSDMEPASIEESSSEKQEDERKQEETEFLKTGFEIINDEEKPEASESSEEDQNPTELSSDASTSAATSVNAELFPNTESFVKDEIKTEAEENVQTSVATELPTTTEEANDKANELIKKFRSLENLTTEEGQKAENEGQIEIGDNKDEKIDDIPDPIKPSDVDVPEDAEKSTPNPEKNAEEELKPKENTESSKSDLSTAEAVEKPENLYYDAGEKQAVPESVETVTTVIHVKEEATSDKEEPKEEDISSTISKEAEQLFKSISEALETIEKQETTKTSDETVSIQSMFETPDSPSTEVVENTSTSSSSKSDEPEDKVKLNVDESKVPLSTEAVKVPETESSTTEEVPASSSVKVEELIKE</sequence>
<comment type="subcellular location">
    <subcellularLocation>
        <location evidence="1">Secreted</location>
    </subcellularLocation>
</comment>
<keyword evidence="3" id="KW-0732">Signal</keyword>
<dbReference type="Proteomes" id="UP001054945">
    <property type="component" value="Unassembled WGS sequence"/>
</dbReference>
<feature type="compositionally biased region" description="Polar residues" evidence="4">
    <location>
        <begin position="252"/>
        <end position="266"/>
    </location>
</feature>
<feature type="compositionally biased region" description="Basic and acidic residues" evidence="4">
    <location>
        <begin position="443"/>
        <end position="459"/>
    </location>
</feature>
<feature type="domain" description="VWFC" evidence="5">
    <location>
        <begin position="101"/>
        <end position="167"/>
    </location>
</feature>
<dbReference type="InterPro" id="IPR052424">
    <property type="entry name" value="Kielin_Chordin-BMP_Reg"/>
</dbReference>
<feature type="compositionally biased region" description="Basic and acidic residues" evidence="4">
    <location>
        <begin position="536"/>
        <end position="545"/>
    </location>
</feature>
<dbReference type="GO" id="GO:0005576">
    <property type="term" value="C:extracellular region"/>
    <property type="evidence" value="ECO:0007669"/>
    <property type="project" value="UniProtKB-SubCell"/>
</dbReference>
<dbReference type="PANTHER" id="PTHR46698">
    <property type="entry name" value="CROSSVEINLESS 2"/>
    <property type="match status" value="1"/>
</dbReference>
<feature type="compositionally biased region" description="Basic and acidic residues" evidence="4">
    <location>
        <begin position="347"/>
        <end position="356"/>
    </location>
</feature>
<evidence type="ECO:0000259" key="5">
    <source>
        <dbReference type="PROSITE" id="PS50184"/>
    </source>
</evidence>
<comment type="caution">
    <text evidence="6">The sequence shown here is derived from an EMBL/GenBank/DDBJ whole genome shotgun (WGS) entry which is preliminary data.</text>
</comment>
<keyword evidence="7" id="KW-1185">Reference proteome</keyword>
<feature type="compositionally biased region" description="Low complexity" evidence="4">
    <location>
        <begin position="325"/>
        <end position="335"/>
    </location>
</feature>
<keyword evidence="2" id="KW-0964">Secreted</keyword>
<feature type="compositionally biased region" description="Basic and acidic residues" evidence="4">
    <location>
        <begin position="409"/>
        <end position="418"/>
    </location>
</feature>
<organism evidence="6 7">
    <name type="scientific">Caerostris extrusa</name>
    <name type="common">Bark spider</name>
    <name type="synonym">Caerostris bankana</name>
    <dbReference type="NCBI Taxonomy" id="172846"/>
    <lineage>
        <taxon>Eukaryota</taxon>
        <taxon>Metazoa</taxon>
        <taxon>Ecdysozoa</taxon>
        <taxon>Arthropoda</taxon>
        <taxon>Chelicerata</taxon>
        <taxon>Arachnida</taxon>
        <taxon>Araneae</taxon>
        <taxon>Araneomorphae</taxon>
        <taxon>Entelegynae</taxon>
        <taxon>Araneoidea</taxon>
        <taxon>Araneidae</taxon>
        <taxon>Caerostris</taxon>
    </lineage>
</organism>
<evidence type="ECO:0000313" key="6">
    <source>
        <dbReference type="EMBL" id="GIY16179.1"/>
    </source>
</evidence>
<feature type="compositionally biased region" description="Low complexity" evidence="4">
    <location>
        <begin position="604"/>
        <end position="618"/>
    </location>
</feature>
<dbReference type="EMBL" id="BPLR01007341">
    <property type="protein sequence ID" value="GIY16179.1"/>
    <property type="molecule type" value="Genomic_DNA"/>
</dbReference>
<proteinExistence type="predicted"/>
<feature type="compositionally biased region" description="Basic and acidic residues" evidence="4">
    <location>
        <begin position="280"/>
        <end position="295"/>
    </location>
</feature>
<dbReference type="SUPFAM" id="SSF57603">
    <property type="entry name" value="FnI-like domain"/>
    <property type="match status" value="1"/>
</dbReference>
<feature type="region of interest" description="Disordered" evidence="4">
    <location>
        <begin position="239"/>
        <end position="517"/>
    </location>
</feature>
<protein>
    <submittedName>
        <fullName evidence="6">VWFC domain-containing protein</fullName>
    </submittedName>
</protein>
<dbReference type="InterPro" id="IPR001007">
    <property type="entry name" value="VWF_dom"/>
</dbReference>
<feature type="compositionally biased region" description="Basic and acidic residues" evidence="4">
    <location>
        <begin position="496"/>
        <end position="512"/>
    </location>
</feature>
<feature type="compositionally biased region" description="Polar residues" evidence="4">
    <location>
        <begin position="359"/>
        <end position="373"/>
    </location>
</feature>
<dbReference type="PROSITE" id="PS01208">
    <property type="entry name" value="VWFC_1"/>
    <property type="match status" value="1"/>
</dbReference>
<dbReference type="AlphaFoldDB" id="A0AAV4R6D3"/>
<gene>
    <name evidence="6" type="primary">AVEN_247906_2</name>
    <name evidence="6" type="ORF">CEXT_203352</name>
</gene>
<reference evidence="6 7" key="1">
    <citation type="submission" date="2021-06" db="EMBL/GenBank/DDBJ databases">
        <title>Caerostris extrusa draft genome.</title>
        <authorList>
            <person name="Kono N."/>
            <person name="Arakawa K."/>
        </authorList>
    </citation>
    <scope>NUCLEOTIDE SEQUENCE [LARGE SCALE GENOMIC DNA]</scope>
</reference>
<feature type="compositionally biased region" description="Basic and acidic residues" evidence="4">
    <location>
        <begin position="375"/>
        <end position="388"/>
    </location>
</feature>
<evidence type="ECO:0000256" key="3">
    <source>
        <dbReference type="ARBA" id="ARBA00022729"/>
    </source>
</evidence>
<feature type="region of interest" description="Disordered" evidence="4">
    <location>
        <begin position="536"/>
        <end position="626"/>
    </location>
</feature>